<dbReference type="RefSeq" id="WP_376848708.1">
    <property type="nucleotide sequence ID" value="NZ_JBHSMF010000002.1"/>
</dbReference>
<keyword evidence="1" id="KW-1133">Transmembrane helix</keyword>
<evidence type="ECO:0000313" key="3">
    <source>
        <dbReference type="Proteomes" id="UP001596037"/>
    </source>
</evidence>
<reference evidence="3" key="1">
    <citation type="journal article" date="2019" name="Int. J. Syst. Evol. Microbiol.">
        <title>The Global Catalogue of Microorganisms (GCM) 10K type strain sequencing project: providing services to taxonomists for standard genome sequencing and annotation.</title>
        <authorList>
            <consortium name="The Broad Institute Genomics Platform"/>
            <consortium name="The Broad Institute Genome Sequencing Center for Infectious Disease"/>
            <person name="Wu L."/>
            <person name="Ma J."/>
        </authorList>
    </citation>
    <scope>NUCLEOTIDE SEQUENCE [LARGE SCALE GENOMIC DNA]</scope>
    <source>
        <strain evidence="3">CCUG 57401</strain>
    </source>
</reference>
<protein>
    <submittedName>
        <fullName evidence="2">Uncharacterized protein</fullName>
    </submittedName>
</protein>
<feature type="transmembrane region" description="Helical" evidence="1">
    <location>
        <begin position="112"/>
        <end position="131"/>
    </location>
</feature>
<keyword evidence="1" id="KW-0812">Transmembrane</keyword>
<evidence type="ECO:0000313" key="2">
    <source>
        <dbReference type="EMBL" id="MFC5496695.1"/>
    </source>
</evidence>
<feature type="transmembrane region" description="Helical" evidence="1">
    <location>
        <begin position="30"/>
        <end position="50"/>
    </location>
</feature>
<organism evidence="2 3">
    <name type="scientific">Caenimonas terrae</name>
    <dbReference type="NCBI Taxonomy" id="696074"/>
    <lineage>
        <taxon>Bacteria</taxon>
        <taxon>Pseudomonadati</taxon>
        <taxon>Pseudomonadota</taxon>
        <taxon>Betaproteobacteria</taxon>
        <taxon>Burkholderiales</taxon>
        <taxon>Comamonadaceae</taxon>
        <taxon>Caenimonas</taxon>
    </lineage>
</organism>
<dbReference type="Proteomes" id="UP001596037">
    <property type="component" value="Unassembled WGS sequence"/>
</dbReference>
<sequence>MIRFEPDTISDGLLRFFAMAAPEANVYVEIAAPDIRFAAIVFLAIAVFAFRKRLSANPRPALVMLLLLVVSVPPWLMSSGNGRYYLPMLLCAGPLTVGLVYLLPLTRWFRTFLAIAVLAVQTFVVAMTPPWDSWAWLPWKEAPYFHIDVPASLAAGPPTTYVTLSSISYSLIAPQFPAASRWINVSNVGAVGRDADWAQDFLKAAPGPIMLVAPSIQGEVAPDGKAKPKVRDALDQLLRSQRLALEGDTCKLFRSRGIEAITIRRKPEGPATEGVGFWVCPLRYPVAATQAPEQPVSPRVELVFNRIEHDCPRFFPPGNSKTMRINGGAVRQYSESDMKIYVLDDGTVMYKFWRALNPAPIGTVEGVLAGKDVVDCRNIRGRTGMPWDREI</sequence>
<keyword evidence="3" id="KW-1185">Reference proteome</keyword>
<name>A0ABW0N888_9BURK</name>
<comment type="caution">
    <text evidence="2">The sequence shown here is derived from an EMBL/GenBank/DDBJ whole genome shotgun (WGS) entry which is preliminary data.</text>
</comment>
<accession>A0ABW0N888</accession>
<proteinExistence type="predicted"/>
<evidence type="ECO:0000256" key="1">
    <source>
        <dbReference type="SAM" id="Phobius"/>
    </source>
</evidence>
<feature type="transmembrane region" description="Helical" evidence="1">
    <location>
        <begin position="62"/>
        <end position="78"/>
    </location>
</feature>
<gene>
    <name evidence="2" type="ORF">ACFPOE_04040</name>
</gene>
<feature type="transmembrane region" description="Helical" evidence="1">
    <location>
        <begin position="84"/>
        <end position="105"/>
    </location>
</feature>
<keyword evidence="1" id="KW-0472">Membrane</keyword>
<dbReference type="EMBL" id="JBHSMF010000002">
    <property type="protein sequence ID" value="MFC5496695.1"/>
    <property type="molecule type" value="Genomic_DNA"/>
</dbReference>